<evidence type="ECO:0000256" key="7">
    <source>
        <dbReference type="ARBA" id="ARBA00022833"/>
    </source>
</evidence>
<dbReference type="NCBIfam" id="TIGR00587">
    <property type="entry name" value="nfo"/>
    <property type="match status" value="1"/>
</dbReference>
<dbReference type="GO" id="GO:0008270">
    <property type="term" value="F:zinc ion binding"/>
    <property type="evidence" value="ECO:0007669"/>
    <property type="project" value="InterPro"/>
</dbReference>
<dbReference type="FunFam" id="3.20.20.150:FF:000001">
    <property type="entry name" value="Probable endonuclease 4"/>
    <property type="match status" value="1"/>
</dbReference>
<dbReference type="GO" id="GO:0006284">
    <property type="term" value="P:base-excision repair"/>
    <property type="evidence" value="ECO:0007669"/>
    <property type="project" value="TreeGrafter"/>
</dbReference>
<dbReference type="Proteomes" id="UP000076871">
    <property type="component" value="Unassembled WGS sequence"/>
</dbReference>
<evidence type="ECO:0000256" key="2">
    <source>
        <dbReference type="ARBA" id="ARBA00005340"/>
    </source>
</evidence>
<dbReference type="InterPro" id="IPR036237">
    <property type="entry name" value="Xyl_isomerase-like_sf"/>
</dbReference>
<evidence type="ECO:0000256" key="5">
    <source>
        <dbReference type="ARBA" id="ARBA00022763"/>
    </source>
</evidence>
<feature type="region of interest" description="Disordered" evidence="9">
    <location>
        <begin position="415"/>
        <end position="455"/>
    </location>
</feature>
<evidence type="ECO:0000259" key="10">
    <source>
        <dbReference type="Pfam" id="PF01261"/>
    </source>
</evidence>
<keyword evidence="6" id="KW-0378">Hydrolase</keyword>
<evidence type="ECO:0000256" key="8">
    <source>
        <dbReference type="ARBA" id="ARBA00023204"/>
    </source>
</evidence>
<keyword evidence="11" id="KW-0255">Endonuclease</keyword>
<dbReference type="AlphaFoldDB" id="A0A165C7Z2"/>
<evidence type="ECO:0000256" key="4">
    <source>
        <dbReference type="ARBA" id="ARBA00022723"/>
    </source>
</evidence>
<dbReference type="GO" id="GO:0003906">
    <property type="term" value="F:DNA-(apurinic or apyrimidinic site) endonuclease activity"/>
    <property type="evidence" value="ECO:0007669"/>
    <property type="project" value="TreeGrafter"/>
</dbReference>
<keyword evidence="11" id="KW-0540">Nuclease</keyword>
<organism evidence="11 12">
    <name type="scientific">Laetiporus sulphureus 93-53</name>
    <dbReference type="NCBI Taxonomy" id="1314785"/>
    <lineage>
        <taxon>Eukaryota</taxon>
        <taxon>Fungi</taxon>
        <taxon>Dikarya</taxon>
        <taxon>Basidiomycota</taxon>
        <taxon>Agaricomycotina</taxon>
        <taxon>Agaricomycetes</taxon>
        <taxon>Polyporales</taxon>
        <taxon>Laetiporus</taxon>
    </lineage>
</organism>
<gene>
    <name evidence="11" type="ORF">LAESUDRAFT_730336</name>
</gene>
<evidence type="ECO:0000313" key="12">
    <source>
        <dbReference type="Proteomes" id="UP000076871"/>
    </source>
</evidence>
<dbReference type="NCBIfam" id="NF002199">
    <property type="entry name" value="PRK01060.1-4"/>
    <property type="match status" value="1"/>
</dbReference>
<dbReference type="GO" id="GO:0008081">
    <property type="term" value="F:phosphoric diester hydrolase activity"/>
    <property type="evidence" value="ECO:0007669"/>
    <property type="project" value="TreeGrafter"/>
</dbReference>
<dbReference type="PANTHER" id="PTHR21445:SF0">
    <property type="entry name" value="APURINIC-APYRIMIDINIC ENDONUCLEASE"/>
    <property type="match status" value="1"/>
</dbReference>
<dbReference type="CDD" id="cd00019">
    <property type="entry name" value="AP2Ec"/>
    <property type="match status" value="1"/>
</dbReference>
<dbReference type="FunCoup" id="A0A165C7Z2">
    <property type="interactions" value="394"/>
</dbReference>
<evidence type="ECO:0000256" key="1">
    <source>
        <dbReference type="ARBA" id="ARBA00001947"/>
    </source>
</evidence>
<evidence type="ECO:0000256" key="9">
    <source>
        <dbReference type="SAM" id="MobiDB-lite"/>
    </source>
</evidence>
<dbReference type="PROSITE" id="PS51432">
    <property type="entry name" value="AP_NUCLEASE_F2_4"/>
    <property type="match status" value="1"/>
</dbReference>
<dbReference type="PROSITE" id="PS00731">
    <property type="entry name" value="AP_NUCLEASE_F2_3"/>
    <property type="match status" value="1"/>
</dbReference>
<evidence type="ECO:0000256" key="6">
    <source>
        <dbReference type="ARBA" id="ARBA00022801"/>
    </source>
</evidence>
<dbReference type="Gene3D" id="3.20.20.150">
    <property type="entry name" value="Divalent-metal-dependent TIM barrel enzymes"/>
    <property type="match status" value="1"/>
</dbReference>
<proteinExistence type="inferred from homology"/>
<feature type="compositionally biased region" description="Basic residues" evidence="9">
    <location>
        <begin position="45"/>
        <end position="56"/>
    </location>
</feature>
<keyword evidence="5" id="KW-0227">DNA damage</keyword>
<dbReference type="GeneID" id="63826843"/>
<evidence type="ECO:0000313" key="11">
    <source>
        <dbReference type="EMBL" id="KZT02361.1"/>
    </source>
</evidence>
<feature type="compositionally biased region" description="Basic residues" evidence="9">
    <location>
        <begin position="423"/>
        <end position="437"/>
    </location>
</feature>
<dbReference type="PROSITE" id="PS00730">
    <property type="entry name" value="AP_NUCLEASE_F2_2"/>
    <property type="match status" value="1"/>
</dbReference>
<feature type="domain" description="Xylose isomerase-like TIM barrel" evidence="10">
    <location>
        <begin position="123"/>
        <end position="388"/>
    </location>
</feature>
<dbReference type="STRING" id="1314785.A0A165C7Z2"/>
<comment type="cofactor">
    <cofactor evidence="1">
        <name>Zn(2+)</name>
        <dbReference type="ChEBI" id="CHEBI:29105"/>
    </cofactor>
</comment>
<dbReference type="Pfam" id="PF01261">
    <property type="entry name" value="AP_endonuc_2"/>
    <property type="match status" value="1"/>
</dbReference>
<dbReference type="PANTHER" id="PTHR21445">
    <property type="entry name" value="ENDONUCLEASE IV ENDODEOXYRIBONUCLEASE IV"/>
    <property type="match status" value="1"/>
</dbReference>
<dbReference type="OrthoDB" id="7663182at2759"/>
<reference evidence="11 12" key="1">
    <citation type="journal article" date="2016" name="Mol. Biol. Evol.">
        <title>Comparative Genomics of Early-Diverging Mushroom-Forming Fungi Provides Insights into the Origins of Lignocellulose Decay Capabilities.</title>
        <authorList>
            <person name="Nagy L.G."/>
            <person name="Riley R."/>
            <person name="Tritt A."/>
            <person name="Adam C."/>
            <person name="Daum C."/>
            <person name="Floudas D."/>
            <person name="Sun H."/>
            <person name="Yadav J.S."/>
            <person name="Pangilinan J."/>
            <person name="Larsson K.H."/>
            <person name="Matsuura K."/>
            <person name="Barry K."/>
            <person name="Labutti K."/>
            <person name="Kuo R."/>
            <person name="Ohm R.A."/>
            <person name="Bhattacharya S.S."/>
            <person name="Shirouzu T."/>
            <person name="Yoshinaga Y."/>
            <person name="Martin F.M."/>
            <person name="Grigoriev I.V."/>
            <person name="Hibbett D.S."/>
        </authorList>
    </citation>
    <scope>NUCLEOTIDE SEQUENCE [LARGE SCALE GENOMIC DNA]</scope>
    <source>
        <strain evidence="11 12">93-53</strain>
    </source>
</reference>
<dbReference type="InterPro" id="IPR001719">
    <property type="entry name" value="AP_endonuc_2"/>
</dbReference>
<keyword evidence="8" id="KW-0234">DNA repair</keyword>
<dbReference type="SUPFAM" id="SSF51658">
    <property type="entry name" value="Xylose isomerase-like"/>
    <property type="match status" value="1"/>
</dbReference>
<dbReference type="InterPro" id="IPR013022">
    <property type="entry name" value="Xyl_isomerase-like_TIM-brl"/>
</dbReference>
<dbReference type="EMBL" id="KV427653">
    <property type="protein sequence ID" value="KZT02361.1"/>
    <property type="molecule type" value="Genomic_DNA"/>
</dbReference>
<dbReference type="InParanoid" id="A0A165C7Z2"/>
<feature type="compositionally biased region" description="Acidic residues" evidence="9">
    <location>
        <begin position="442"/>
        <end position="455"/>
    </location>
</feature>
<dbReference type="GO" id="GO:0005739">
    <property type="term" value="C:mitochondrion"/>
    <property type="evidence" value="ECO:0007669"/>
    <property type="project" value="TreeGrafter"/>
</dbReference>
<keyword evidence="12" id="KW-1185">Reference proteome</keyword>
<evidence type="ECO:0000256" key="3">
    <source>
        <dbReference type="ARBA" id="ARBA00021759"/>
    </source>
</evidence>
<keyword evidence="4" id="KW-0479">Metal-binding</keyword>
<protein>
    <recommendedName>
        <fullName evidence="3">Apurinic-apyrimidinic endonuclease 1</fullName>
    </recommendedName>
</protein>
<comment type="similarity">
    <text evidence="2">Belongs to the AP endonuclease 2 family.</text>
</comment>
<name>A0A165C7Z2_9APHY</name>
<accession>A0A165C7Z2</accession>
<dbReference type="GO" id="GO:0005634">
    <property type="term" value="C:nucleus"/>
    <property type="evidence" value="ECO:0007669"/>
    <property type="project" value="TreeGrafter"/>
</dbReference>
<dbReference type="SMART" id="SM00518">
    <property type="entry name" value="AP2Ec"/>
    <property type="match status" value="1"/>
</dbReference>
<dbReference type="GO" id="GO:0003677">
    <property type="term" value="F:DNA binding"/>
    <property type="evidence" value="ECO:0007669"/>
    <property type="project" value="InterPro"/>
</dbReference>
<dbReference type="InterPro" id="IPR018246">
    <property type="entry name" value="AP_endonuc_F2_Zn_BS"/>
</dbReference>
<dbReference type="HAMAP" id="MF_00152">
    <property type="entry name" value="Nfo"/>
    <property type="match status" value="1"/>
</dbReference>
<feature type="region of interest" description="Disordered" evidence="9">
    <location>
        <begin position="22"/>
        <end position="66"/>
    </location>
</feature>
<sequence>MSALPLRRSTRLASAARVLTAGKAARNSVKHTEDTEAAAIDSPRPAKRARKAKTRTQVKVASEDSGKKLVDDVEDEVPKPKRVRPKAVLVEPVPTDFAPRAVNAWKIGPHVSGAGGVENTIVNAAAVGANAFAVFVKSQRKWVSSPLTSESIASFKSRMKAFGYSPSHILPHGSYLINLGNPDEEKREKSYQCFLDDLKRCEELGLHLYNFHPGSSVGRATTEESLSFIAECINRAHEETKAVVIILENMAGAGSVVGSHFSELGEIIKQVENKSRVGVCLDTCHTFAAGYDIRTKDGWNDTMTEFEREIGPQYLRGMHINDSKAALGSKKDRHQNIGLGELGLTTFAHILSDPRTKDIPLILETPAFDTTTTPGGDVWRKEIEVLNRFSTLAKEKDADLEGWTAEIAAVVKKASVATDAKGRKVSTGKRKTRKRNAKKLEEGEEEEDSEDEESV</sequence>
<keyword evidence="7" id="KW-0862">Zinc</keyword>
<dbReference type="PROSITE" id="PS00729">
    <property type="entry name" value="AP_NUCLEASE_F2_1"/>
    <property type="match status" value="1"/>
</dbReference>
<dbReference type="RefSeq" id="XP_040760101.1">
    <property type="nucleotide sequence ID" value="XM_040909814.1"/>
</dbReference>